<proteinExistence type="predicted"/>
<dbReference type="Gene3D" id="3.20.20.140">
    <property type="entry name" value="Metal-dependent hydrolases"/>
    <property type="match status" value="1"/>
</dbReference>
<feature type="domain" description="Amidohydrolase 3" evidence="1">
    <location>
        <begin position="58"/>
        <end position="529"/>
    </location>
</feature>
<dbReference type="Gene3D" id="2.30.40.10">
    <property type="entry name" value="Urease, subunit C, domain 1"/>
    <property type="match status" value="1"/>
</dbReference>
<dbReference type="HOGENOM" id="CLU_009942_6_1_11"/>
<evidence type="ECO:0000313" key="2">
    <source>
        <dbReference type="EMBL" id="EJZ07768.1"/>
    </source>
</evidence>
<dbReference type="SUPFAM" id="SSF51556">
    <property type="entry name" value="Metallo-dependent hydrolases"/>
    <property type="match status" value="1"/>
</dbReference>
<dbReference type="AlphaFoldDB" id="K0UYR9"/>
<dbReference type="PANTHER" id="PTHR22642:SF2">
    <property type="entry name" value="PROTEIN LONG AFTER FAR-RED 3"/>
    <property type="match status" value="1"/>
</dbReference>
<dbReference type="GO" id="GO:0016810">
    <property type="term" value="F:hydrolase activity, acting on carbon-nitrogen (but not peptide) bonds"/>
    <property type="evidence" value="ECO:0007669"/>
    <property type="project" value="InterPro"/>
</dbReference>
<dbReference type="InterPro" id="IPR032466">
    <property type="entry name" value="Metal_Hydrolase"/>
</dbReference>
<keyword evidence="3" id="KW-1185">Reference proteome</keyword>
<dbReference type="Gene3D" id="3.10.310.70">
    <property type="match status" value="1"/>
</dbReference>
<accession>K0UYR9</accession>
<dbReference type="PATRIC" id="fig|1194972.3.peg.3521"/>
<protein>
    <submittedName>
        <fullName evidence="2">Amidohydrolase</fullName>
    </submittedName>
</protein>
<name>K0UYR9_MYCVA</name>
<keyword evidence="2" id="KW-0378">Hydrolase</keyword>
<dbReference type="RefSeq" id="WP_003932628.1">
    <property type="nucleotide sequence ID" value="NZ_JH814697.1"/>
</dbReference>
<comment type="caution">
    <text evidence="2">The sequence shown here is derived from an EMBL/GenBank/DDBJ whole genome shotgun (WGS) entry which is preliminary data.</text>
</comment>
<sequence length="532" mass="56654">MIADTVFIGRVFTADPARRFAEAVAVTDGVIVAVGDRAEVLSHYRSGVTEIVHSTGLICPSFHDAHIHLLEGSLFDLWVNLHDTDPADYLTVVERTALPLPGHAWVRGGGWSMSAFPQGNPDAAALDTVTGGRPAYLTARDGHSAWVNSAALRLAGIDSHTLDPAGGRIERDERGEPTGALHETAMRLVASRMPDITADEWAAALASGQRYLHSLGITGWQDARLSAPMLAAYLDAEQAGSLQGRVTAALHWDPARGTDQITDLRELRDQAKGRLVGAGMVKIFVDGVVENLTASLHEPYRCSHSVGAPLFDPAELRDAIATCADAGFSVHVHSIGDAATTSALDAFAHSHDPASGLRHQICHLQVVRSADIGRFAELGVIANVQALWACRDEQNVTLCRPALGAERFEAQYPFGDLARAGATLAFGSDWRVSTPDPLPQIEVAVTRRPPGDLDTAPLGGAQSLDLTTCLLGFTRHAAYAAGVDAHTGSLTVGRSADIVVLDTDPYTVDDHEIGRIDVAATYFEGRPVYTTS</sequence>
<dbReference type="InterPro" id="IPR011059">
    <property type="entry name" value="Metal-dep_hydrolase_composite"/>
</dbReference>
<evidence type="ECO:0000259" key="1">
    <source>
        <dbReference type="Pfam" id="PF07969"/>
    </source>
</evidence>
<dbReference type="eggNOG" id="COG1574">
    <property type="taxonomic scope" value="Bacteria"/>
</dbReference>
<dbReference type="InterPro" id="IPR033932">
    <property type="entry name" value="YtcJ-like"/>
</dbReference>
<dbReference type="Pfam" id="PF07969">
    <property type="entry name" value="Amidohydro_3"/>
    <property type="match status" value="1"/>
</dbReference>
<dbReference type="PANTHER" id="PTHR22642">
    <property type="entry name" value="IMIDAZOLONEPROPIONASE"/>
    <property type="match status" value="1"/>
</dbReference>
<dbReference type="InterPro" id="IPR013108">
    <property type="entry name" value="Amidohydro_3"/>
</dbReference>
<gene>
    <name evidence="2" type="ORF">MVAC_17673</name>
</gene>
<evidence type="ECO:0000313" key="3">
    <source>
        <dbReference type="Proteomes" id="UP000006072"/>
    </source>
</evidence>
<dbReference type="SUPFAM" id="SSF51338">
    <property type="entry name" value="Composite domain of metallo-dependent hydrolases"/>
    <property type="match status" value="1"/>
</dbReference>
<dbReference type="Proteomes" id="UP000006072">
    <property type="component" value="Unassembled WGS sequence"/>
</dbReference>
<reference evidence="2 3" key="1">
    <citation type="journal article" date="2012" name="J. Bacteriol.">
        <title>Complete Genome Sequence of Mycobacterium vaccae Type Strain ATCC 25954.</title>
        <authorList>
            <person name="Ho Y.S."/>
            <person name="Adroub S.A."/>
            <person name="Abadi M."/>
            <person name="Al Alwan B."/>
            <person name="Alkhateeb R."/>
            <person name="Gao G."/>
            <person name="Ragab A."/>
            <person name="Ali S."/>
            <person name="van Soolingen D."/>
            <person name="Bitter W."/>
            <person name="Pain A."/>
            <person name="Abdallah A.M."/>
        </authorList>
    </citation>
    <scope>NUCLEOTIDE SEQUENCE [LARGE SCALE GENOMIC DNA]</scope>
    <source>
        <strain evidence="2 3">ATCC 25954</strain>
    </source>
</reference>
<dbReference type="EMBL" id="ALQA01000039">
    <property type="protein sequence ID" value="EJZ07768.1"/>
    <property type="molecule type" value="Genomic_DNA"/>
</dbReference>
<organism evidence="2 3">
    <name type="scientific">Mycolicibacterium vaccae ATCC 25954</name>
    <dbReference type="NCBI Taxonomy" id="1194972"/>
    <lineage>
        <taxon>Bacteria</taxon>
        <taxon>Bacillati</taxon>
        <taxon>Actinomycetota</taxon>
        <taxon>Actinomycetes</taxon>
        <taxon>Mycobacteriales</taxon>
        <taxon>Mycobacteriaceae</taxon>
        <taxon>Mycolicibacterium</taxon>
    </lineage>
</organism>
<dbReference type="CDD" id="cd01300">
    <property type="entry name" value="YtcJ_like"/>
    <property type="match status" value="1"/>
</dbReference>